<gene>
    <name evidence="2" type="ORF">HD598_000651</name>
</gene>
<organism evidence="2 3">
    <name type="scientific">Neomicrococcus aestuarii</name>
    <dbReference type="NCBI Taxonomy" id="556325"/>
    <lineage>
        <taxon>Bacteria</taxon>
        <taxon>Bacillati</taxon>
        <taxon>Actinomycetota</taxon>
        <taxon>Actinomycetes</taxon>
        <taxon>Micrococcales</taxon>
        <taxon>Micrococcaceae</taxon>
        <taxon>Neomicrococcus</taxon>
    </lineage>
</organism>
<accession>A0A7W8TSF5</accession>
<sequence length="65" mass="7655">MFKFELFPSMSPHSKEVRDGRQPYFSESRELLIKRGFSTLAEQMWVNRCISREKEVAVRKTTSNG</sequence>
<reference evidence="2 3" key="1">
    <citation type="submission" date="2020-08" db="EMBL/GenBank/DDBJ databases">
        <title>Sequencing the genomes of 1000 actinobacteria strains.</title>
        <authorList>
            <person name="Klenk H.-P."/>
        </authorList>
    </citation>
    <scope>NUCLEOTIDE SEQUENCE [LARGE SCALE GENOMIC DNA]</scope>
    <source>
        <strain evidence="2 3">DSM 105783</strain>
    </source>
</reference>
<protein>
    <submittedName>
        <fullName evidence="2">Uncharacterized protein</fullName>
    </submittedName>
</protein>
<evidence type="ECO:0000256" key="1">
    <source>
        <dbReference type="SAM" id="MobiDB-lite"/>
    </source>
</evidence>
<dbReference type="AlphaFoldDB" id="A0A7W8TSF5"/>
<dbReference type="Proteomes" id="UP000580797">
    <property type="component" value="Unassembled WGS sequence"/>
</dbReference>
<comment type="caution">
    <text evidence="2">The sequence shown here is derived from an EMBL/GenBank/DDBJ whole genome shotgun (WGS) entry which is preliminary data.</text>
</comment>
<feature type="region of interest" description="Disordered" evidence="1">
    <location>
        <begin position="1"/>
        <end position="20"/>
    </location>
</feature>
<dbReference type="EMBL" id="JACHDR010000001">
    <property type="protein sequence ID" value="MBB5511964.1"/>
    <property type="molecule type" value="Genomic_DNA"/>
</dbReference>
<evidence type="ECO:0000313" key="2">
    <source>
        <dbReference type="EMBL" id="MBB5511964.1"/>
    </source>
</evidence>
<proteinExistence type="predicted"/>
<name>A0A7W8TSF5_9MICC</name>
<evidence type="ECO:0000313" key="3">
    <source>
        <dbReference type="Proteomes" id="UP000580797"/>
    </source>
</evidence>